<evidence type="ECO:0000256" key="2">
    <source>
        <dbReference type="SAM" id="SignalP"/>
    </source>
</evidence>
<sequence length="216" mass="22677">MTAGELVATHKKKRRLTALTAVAAVVASVALTACATATDAVPPPGPGTSSTGTGSGGKTSVESEHPELRDGPATAADGVLPDRASPFDKSLPGISKLDPALLRAVQRAAKAMAMDGITLHVNTGWRSTTYQEQLLKKAIRKYGSEEEARKFVATPEESKHVTGDAVDLGPTAADDWLIRRGARFGLCQTLANERWHFELKTEPGGKCPPPVADARG</sequence>
<keyword evidence="5" id="KW-1185">Reference proteome</keyword>
<keyword evidence="4" id="KW-0645">Protease</keyword>
<feature type="compositionally biased region" description="Basic and acidic residues" evidence="1">
    <location>
        <begin position="61"/>
        <end position="70"/>
    </location>
</feature>
<dbReference type="PANTHER" id="PTHR34385:SF1">
    <property type="entry name" value="PEPTIDOGLYCAN L-ALANYL-D-GLUTAMATE ENDOPEPTIDASE CWLK"/>
    <property type="match status" value="1"/>
</dbReference>
<dbReference type="InterPro" id="IPR052179">
    <property type="entry name" value="DD-CPase-like"/>
</dbReference>
<dbReference type="Pfam" id="PF02557">
    <property type="entry name" value="VanY"/>
    <property type="match status" value="1"/>
</dbReference>
<keyword evidence="4" id="KW-0378">Hydrolase</keyword>
<dbReference type="OrthoDB" id="3293184at2"/>
<gene>
    <name evidence="4" type="ORF">FB561_0628</name>
</gene>
<dbReference type="InterPro" id="IPR009045">
    <property type="entry name" value="Zn_M74/Hedgehog-like"/>
</dbReference>
<feature type="region of interest" description="Disordered" evidence="1">
    <location>
        <begin position="37"/>
        <end position="87"/>
    </location>
</feature>
<dbReference type="EMBL" id="VIVK01000001">
    <property type="protein sequence ID" value="TWD79566.1"/>
    <property type="molecule type" value="Genomic_DNA"/>
</dbReference>
<dbReference type="RefSeq" id="WP_145802802.1">
    <property type="nucleotide sequence ID" value="NZ_VIVK01000001.1"/>
</dbReference>
<dbReference type="CDD" id="cd14846">
    <property type="entry name" value="Peptidase_M15_like"/>
    <property type="match status" value="1"/>
</dbReference>
<feature type="domain" description="D-alanyl-D-alanine carboxypeptidase-like core" evidence="3">
    <location>
        <begin position="96"/>
        <end position="195"/>
    </location>
</feature>
<evidence type="ECO:0000313" key="4">
    <source>
        <dbReference type="EMBL" id="TWD79566.1"/>
    </source>
</evidence>
<feature type="chain" id="PRO_5021808633" evidence="2">
    <location>
        <begin position="36"/>
        <end position="216"/>
    </location>
</feature>
<dbReference type="SUPFAM" id="SSF55166">
    <property type="entry name" value="Hedgehog/DD-peptidase"/>
    <property type="match status" value="1"/>
</dbReference>
<feature type="signal peptide" evidence="2">
    <location>
        <begin position="1"/>
        <end position="35"/>
    </location>
</feature>
<proteinExistence type="predicted"/>
<name>A0A561BL16_9ACTN</name>
<dbReference type="PANTHER" id="PTHR34385">
    <property type="entry name" value="D-ALANYL-D-ALANINE CARBOXYPEPTIDASE"/>
    <property type="match status" value="1"/>
</dbReference>
<dbReference type="Gene3D" id="3.30.1380.10">
    <property type="match status" value="1"/>
</dbReference>
<dbReference type="GO" id="GO:0004180">
    <property type="term" value="F:carboxypeptidase activity"/>
    <property type="evidence" value="ECO:0007669"/>
    <property type="project" value="UniProtKB-KW"/>
</dbReference>
<comment type="caution">
    <text evidence="4">The sequence shown here is derived from an EMBL/GenBank/DDBJ whole genome shotgun (WGS) entry which is preliminary data.</text>
</comment>
<keyword evidence="2" id="KW-0732">Signal</keyword>
<dbReference type="AlphaFoldDB" id="A0A561BL16"/>
<evidence type="ECO:0000256" key="1">
    <source>
        <dbReference type="SAM" id="MobiDB-lite"/>
    </source>
</evidence>
<organism evidence="4 5">
    <name type="scientific">Kribbella amoyensis</name>
    <dbReference type="NCBI Taxonomy" id="996641"/>
    <lineage>
        <taxon>Bacteria</taxon>
        <taxon>Bacillati</taxon>
        <taxon>Actinomycetota</taxon>
        <taxon>Actinomycetes</taxon>
        <taxon>Propionibacteriales</taxon>
        <taxon>Kribbellaceae</taxon>
        <taxon>Kribbella</taxon>
    </lineage>
</organism>
<dbReference type="InterPro" id="IPR003709">
    <property type="entry name" value="VanY-like_core_dom"/>
</dbReference>
<dbReference type="Proteomes" id="UP000318380">
    <property type="component" value="Unassembled WGS sequence"/>
</dbReference>
<evidence type="ECO:0000313" key="5">
    <source>
        <dbReference type="Proteomes" id="UP000318380"/>
    </source>
</evidence>
<dbReference type="GO" id="GO:0006508">
    <property type="term" value="P:proteolysis"/>
    <property type="evidence" value="ECO:0007669"/>
    <property type="project" value="InterPro"/>
</dbReference>
<accession>A0A561BL16</accession>
<protein>
    <submittedName>
        <fullName evidence="4">D-alanyl-D-alanine carboxypeptidase-like protein</fullName>
    </submittedName>
</protein>
<keyword evidence="4" id="KW-0121">Carboxypeptidase</keyword>
<evidence type="ECO:0000259" key="3">
    <source>
        <dbReference type="Pfam" id="PF02557"/>
    </source>
</evidence>
<reference evidence="4 5" key="1">
    <citation type="submission" date="2019-06" db="EMBL/GenBank/DDBJ databases">
        <title>Sequencing the genomes of 1000 actinobacteria strains.</title>
        <authorList>
            <person name="Klenk H.-P."/>
        </authorList>
    </citation>
    <scope>NUCLEOTIDE SEQUENCE [LARGE SCALE GENOMIC DNA]</scope>
    <source>
        <strain evidence="4 5">DSM 24683</strain>
    </source>
</reference>